<dbReference type="AlphaFoldDB" id="A0A834BSR9"/>
<evidence type="ECO:0000256" key="1">
    <source>
        <dbReference type="SAM" id="MobiDB-lite"/>
    </source>
</evidence>
<feature type="compositionally biased region" description="Basic and acidic residues" evidence="1">
    <location>
        <begin position="100"/>
        <end position="113"/>
    </location>
</feature>
<evidence type="ECO:0000313" key="2">
    <source>
        <dbReference type="EMBL" id="KAF6714848.1"/>
    </source>
</evidence>
<protein>
    <submittedName>
        <fullName evidence="2">Uncharacterized protein</fullName>
    </submittedName>
</protein>
<name>A0A834BSR9_ORYME</name>
<proteinExistence type="predicted"/>
<sequence length="113" mass="12765">MSSMIFALRTKNTQIKLENRIKKKNSKKVSIKEKKSRGVPGCGIPGNLTCMFDASALFCRLFFFFKPVHTDKHTQVCAPSYSKQMCISEEEGVGEGEQIGMDKKREAGRSRKE</sequence>
<dbReference type="EMBL" id="WKFB01001200">
    <property type="protein sequence ID" value="KAF6714848.1"/>
    <property type="molecule type" value="Genomic_DNA"/>
</dbReference>
<evidence type="ECO:0000313" key="3">
    <source>
        <dbReference type="Proteomes" id="UP000646548"/>
    </source>
</evidence>
<accession>A0A834BSR9</accession>
<feature type="region of interest" description="Disordered" evidence="1">
    <location>
        <begin position="93"/>
        <end position="113"/>
    </location>
</feature>
<dbReference type="Proteomes" id="UP000646548">
    <property type="component" value="Unassembled WGS sequence"/>
</dbReference>
<organism evidence="2 3">
    <name type="scientific">Oryzias melastigma</name>
    <name type="common">Marine medaka</name>
    <dbReference type="NCBI Taxonomy" id="30732"/>
    <lineage>
        <taxon>Eukaryota</taxon>
        <taxon>Metazoa</taxon>
        <taxon>Chordata</taxon>
        <taxon>Craniata</taxon>
        <taxon>Vertebrata</taxon>
        <taxon>Euteleostomi</taxon>
        <taxon>Actinopterygii</taxon>
        <taxon>Neopterygii</taxon>
        <taxon>Teleostei</taxon>
        <taxon>Neoteleostei</taxon>
        <taxon>Acanthomorphata</taxon>
        <taxon>Ovalentaria</taxon>
        <taxon>Atherinomorphae</taxon>
        <taxon>Beloniformes</taxon>
        <taxon>Adrianichthyidae</taxon>
        <taxon>Oryziinae</taxon>
        <taxon>Oryzias</taxon>
    </lineage>
</organism>
<comment type="caution">
    <text evidence="2">The sequence shown here is derived from an EMBL/GenBank/DDBJ whole genome shotgun (WGS) entry which is preliminary data.</text>
</comment>
<gene>
    <name evidence="2" type="ORF">FQA47_013525</name>
</gene>
<reference evidence="2" key="1">
    <citation type="journal article" name="BMC Genomics">
        <title>Long-read sequencing and de novo genome assembly of marine medaka (Oryzias melastigma).</title>
        <authorList>
            <person name="Liang P."/>
            <person name="Saqib H.S.A."/>
            <person name="Ni X."/>
            <person name="Shen Y."/>
        </authorList>
    </citation>
    <scope>NUCLEOTIDE SEQUENCE</scope>
    <source>
        <strain evidence="2">Bigg-433</strain>
    </source>
</reference>